<dbReference type="PANTHER" id="PTHR47967">
    <property type="entry name" value="OS07G0603500 PROTEIN-RELATED"/>
    <property type="match status" value="1"/>
</dbReference>
<dbReference type="InterPro" id="IPR021109">
    <property type="entry name" value="Peptidase_aspartic_dom_sf"/>
</dbReference>
<dbReference type="InterPro" id="IPR032799">
    <property type="entry name" value="TAXi_C"/>
</dbReference>
<name>A0ABD3B1K5_9GENT</name>
<dbReference type="CDD" id="cd05476">
    <property type="entry name" value="pepsin_A_like_plant"/>
    <property type="match status" value="1"/>
</dbReference>
<evidence type="ECO:0000256" key="4">
    <source>
        <dbReference type="ARBA" id="ARBA00022801"/>
    </source>
</evidence>
<keyword evidence="5" id="KW-0325">Glycoprotein</keyword>
<accession>A0ABD3B1K5</accession>
<comment type="caution">
    <text evidence="8">The sequence shown here is derived from an EMBL/GenBank/DDBJ whole genome shotgun (WGS) entry which is preliminary data.</text>
</comment>
<evidence type="ECO:0000256" key="2">
    <source>
        <dbReference type="ARBA" id="ARBA00022670"/>
    </source>
</evidence>
<dbReference type="FunFam" id="2.40.70.10:FF:000031">
    <property type="entry name" value="Aspartyl protease AED1"/>
    <property type="match status" value="1"/>
</dbReference>
<evidence type="ECO:0000256" key="6">
    <source>
        <dbReference type="SAM" id="Phobius"/>
    </source>
</evidence>
<organism evidence="8 9">
    <name type="scientific">Cinchona calisaya</name>
    <dbReference type="NCBI Taxonomy" id="153742"/>
    <lineage>
        <taxon>Eukaryota</taxon>
        <taxon>Viridiplantae</taxon>
        <taxon>Streptophyta</taxon>
        <taxon>Embryophyta</taxon>
        <taxon>Tracheophyta</taxon>
        <taxon>Spermatophyta</taxon>
        <taxon>Magnoliopsida</taxon>
        <taxon>eudicotyledons</taxon>
        <taxon>Gunneridae</taxon>
        <taxon>Pentapetalae</taxon>
        <taxon>asterids</taxon>
        <taxon>lamiids</taxon>
        <taxon>Gentianales</taxon>
        <taxon>Rubiaceae</taxon>
        <taxon>Cinchonoideae</taxon>
        <taxon>Cinchoneae</taxon>
        <taxon>Cinchona</taxon>
    </lineage>
</organism>
<proteinExistence type="inferred from homology"/>
<feature type="domain" description="Peptidase A1" evidence="7">
    <location>
        <begin position="90"/>
        <end position="422"/>
    </location>
</feature>
<keyword evidence="6" id="KW-1133">Transmembrane helix</keyword>
<keyword evidence="4" id="KW-0378">Hydrolase</keyword>
<keyword evidence="6" id="KW-0812">Transmembrane</keyword>
<keyword evidence="3" id="KW-0064">Aspartyl protease</keyword>
<dbReference type="InterPro" id="IPR032861">
    <property type="entry name" value="TAXi_N"/>
</dbReference>
<keyword evidence="9" id="KW-1185">Reference proteome</keyword>
<evidence type="ECO:0000313" key="8">
    <source>
        <dbReference type="EMBL" id="KAL3537208.1"/>
    </source>
</evidence>
<dbReference type="EMBL" id="JBJUIK010000001">
    <property type="protein sequence ID" value="KAL3537208.1"/>
    <property type="molecule type" value="Genomic_DNA"/>
</dbReference>
<evidence type="ECO:0000256" key="5">
    <source>
        <dbReference type="ARBA" id="ARBA00023180"/>
    </source>
</evidence>
<dbReference type="GO" id="GO:0006508">
    <property type="term" value="P:proteolysis"/>
    <property type="evidence" value="ECO:0007669"/>
    <property type="project" value="UniProtKB-KW"/>
</dbReference>
<protein>
    <recommendedName>
        <fullName evidence="7">Peptidase A1 domain-containing protein</fullName>
    </recommendedName>
</protein>
<gene>
    <name evidence="8" type="ORF">ACH5RR_000574</name>
</gene>
<evidence type="ECO:0000259" key="7">
    <source>
        <dbReference type="PROSITE" id="PS51767"/>
    </source>
</evidence>
<reference evidence="8 9" key="1">
    <citation type="submission" date="2024-11" db="EMBL/GenBank/DDBJ databases">
        <title>A near-complete genome assembly of Cinchona calisaya.</title>
        <authorList>
            <person name="Lian D.C."/>
            <person name="Zhao X.W."/>
            <person name="Wei L."/>
        </authorList>
    </citation>
    <scope>NUCLEOTIDE SEQUENCE [LARGE SCALE GENOMIC DNA]</scope>
    <source>
        <tissue evidence="8">Nenye</tissue>
    </source>
</reference>
<keyword evidence="2" id="KW-0645">Protease</keyword>
<dbReference type="SUPFAM" id="SSF50630">
    <property type="entry name" value="Acid proteases"/>
    <property type="match status" value="1"/>
</dbReference>
<evidence type="ECO:0000256" key="1">
    <source>
        <dbReference type="ARBA" id="ARBA00007447"/>
    </source>
</evidence>
<dbReference type="Pfam" id="PF14543">
    <property type="entry name" value="TAXi_N"/>
    <property type="match status" value="1"/>
</dbReference>
<dbReference type="PROSITE" id="PS51767">
    <property type="entry name" value="PEPTIDASE_A1"/>
    <property type="match status" value="1"/>
</dbReference>
<dbReference type="InterPro" id="IPR033121">
    <property type="entry name" value="PEPTIDASE_A1"/>
</dbReference>
<dbReference type="GO" id="GO:0004190">
    <property type="term" value="F:aspartic-type endopeptidase activity"/>
    <property type="evidence" value="ECO:0007669"/>
    <property type="project" value="UniProtKB-KW"/>
</dbReference>
<dbReference type="Proteomes" id="UP001630127">
    <property type="component" value="Unassembled WGS sequence"/>
</dbReference>
<dbReference type="PANTHER" id="PTHR47967:SF128">
    <property type="entry name" value="ASPARTIC PROTEINASE CDR1-LIKE"/>
    <property type="match status" value="1"/>
</dbReference>
<comment type="similarity">
    <text evidence="1">Belongs to the peptidase A1 family.</text>
</comment>
<evidence type="ECO:0000313" key="9">
    <source>
        <dbReference type="Proteomes" id="UP001630127"/>
    </source>
</evidence>
<dbReference type="InterPro" id="IPR051708">
    <property type="entry name" value="Plant_Aspart_Prot_A1"/>
</dbReference>
<feature type="transmembrane region" description="Helical" evidence="6">
    <location>
        <begin position="12"/>
        <end position="32"/>
    </location>
</feature>
<sequence length="428" mass="47279">MPTSLDMRLPHIFLTALAAAILSISCSTYLLVEANNGGFTVDLIHRDSPKSPYYNTLLTPSQRLNNAFQRSLDRAEQFASATMTPNGGEYLMKVSYGTPPFETLAVVETGSDHTWTQCLPCTSCPKEDFPRFNPKNSSTFEFVPCNSKTCDVFSNSMCDHNFTNCGFIVFYVDSSFTEGDLASETLTLEGSMGEKLSFPDFIFGCVQDGKFPKEGAGVVGLGVKKQSMISQLNSSINEKFSYCLGPSTDVSKPGKLRFGDNPGVLGEGAVSTPLFLDSTYSLKLEAISIADIRLEYNEDATSSTSGNILIDSGTPYTFLPTFFYFRFESTLQRAMESREIIFDPEFNTTLCYPSLLDKHIPNVTMHFTGADLRLNPENIFVRTSNSSVCLAFAPYAFGILGNMAQANFWVEYDLQNKIVSFQHADCTK</sequence>
<dbReference type="AlphaFoldDB" id="A0ABD3B1K5"/>
<keyword evidence="6" id="KW-0472">Membrane</keyword>
<dbReference type="Pfam" id="PF14541">
    <property type="entry name" value="TAXi_C"/>
    <property type="match status" value="1"/>
</dbReference>
<dbReference type="InterPro" id="IPR034161">
    <property type="entry name" value="Pepsin-like_plant"/>
</dbReference>
<evidence type="ECO:0000256" key="3">
    <source>
        <dbReference type="ARBA" id="ARBA00022750"/>
    </source>
</evidence>
<dbReference type="Gene3D" id="2.40.70.10">
    <property type="entry name" value="Acid Proteases"/>
    <property type="match status" value="2"/>
</dbReference>